<gene>
    <name evidence="1" type="ORF">ACFSUF_21840</name>
</gene>
<evidence type="ECO:0008006" key="3">
    <source>
        <dbReference type="Google" id="ProtNLM"/>
    </source>
</evidence>
<proteinExistence type="predicted"/>
<dbReference type="Proteomes" id="UP001597541">
    <property type="component" value="Unassembled WGS sequence"/>
</dbReference>
<dbReference type="EMBL" id="JBHUME010000015">
    <property type="protein sequence ID" value="MFD2615064.1"/>
    <property type="molecule type" value="Genomic_DNA"/>
</dbReference>
<evidence type="ECO:0000313" key="2">
    <source>
        <dbReference type="Proteomes" id="UP001597541"/>
    </source>
</evidence>
<organism evidence="1 2">
    <name type="scientific">Paenibacillus gansuensis</name>
    <dbReference type="NCBI Taxonomy" id="306542"/>
    <lineage>
        <taxon>Bacteria</taxon>
        <taxon>Bacillati</taxon>
        <taxon>Bacillota</taxon>
        <taxon>Bacilli</taxon>
        <taxon>Bacillales</taxon>
        <taxon>Paenibacillaceae</taxon>
        <taxon>Paenibacillus</taxon>
    </lineage>
</organism>
<accession>A0ABW5PKI7</accession>
<sequence length="99" mass="11291">MDKRRWIALSLLGCLLLLFVSLAGYVIYKNYYSDSGILERVLEQKKYSLTVKKNAESVEVTIDPLYIARAKGVKGTLEIHIPIHNVHNTSIYLESITNH</sequence>
<comment type="caution">
    <text evidence="1">The sequence shown here is derived from an EMBL/GenBank/DDBJ whole genome shotgun (WGS) entry which is preliminary data.</text>
</comment>
<protein>
    <recommendedName>
        <fullName evidence="3">Adhesin domain-containing protein</fullName>
    </recommendedName>
</protein>
<keyword evidence="2" id="KW-1185">Reference proteome</keyword>
<dbReference type="RefSeq" id="WP_377606575.1">
    <property type="nucleotide sequence ID" value="NZ_JBHUME010000015.1"/>
</dbReference>
<reference evidence="2" key="1">
    <citation type="journal article" date="2019" name="Int. J. Syst. Evol. Microbiol.">
        <title>The Global Catalogue of Microorganisms (GCM) 10K type strain sequencing project: providing services to taxonomists for standard genome sequencing and annotation.</title>
        <authorList>
            <consortium name="The Broad Institute Genomics Platform"/>
            <consortium name="The Broad Institute Genome Sequencing Center for Infectious Disease"/>
            <person name="Wu L."/>
            <person name="Ma J."/>
        </authorList>
    </citation>
    <scope>NUCLEOTIDE SEQUENCE [LARGE SCALE GENOMIC DNA]</scope>
    <source>
        <strain evidence="2">KCTC 3950</strain>
    </source>
</reference>
<name>A0ABW5PKI7_9BACL</name>
<evidence type="ECO:0000313" key="1">
    <source>
        <dbReference type="EMBL" id="MFD2615064.1"/>
    </source>
</evidence>